<evidence type="ECO:0000313" key="1">
    <source>
        <dbReference type="EMBL" id="CAD8152359.1"/>
    </source>
</evidence>
<evidence type="ECO:0008006" key="3">
    <source>
        <dbReference type="Google" id="ProtNLM"/>
    </source>
</evidence>
<gene>
    <name evidence="1" type="ORF">PPENT_87.1.T0230008</name>
</gene>
<proteinExistence type="predicted"/>
<dbReference type="OrthoDB" id="10035969at2759"/>
<evidence type="ECO:0000313" key="2">
    <source>
        <dbReference type="Proteomes" id="UP000689195"/>
    </source>
</evidence>
<comment type="caution">
    <text evidence="1">The sequence shown here is derived from an EMBL/GenBank/DDBJ whole genome shotgun (WGS) entry which is preliminary data.</text>
</comment>
<dbReference type="AlphaFoldDB" id="A0A8S1TMV1"/>
<name>A0A8S1TMV1_9CILI</name>
<accession>A0A8S1TMV1</accession>
<dbReference type="PANTHER" id="PTHR15332:SF175">
    <property type="entry name" value="PROPROTEIN CONVERTASE SUBTILISIN_KEXIN TYPE 5-LIKE"/>
    <property type="match status" value="1"/>
</dbReference>
<sequence>MCDQCQFPYLTCETTASTCLSYSLTYALVSNSFSCQINEFEADTNPKSRFGCLSPCYTCSSSSTNCQSCITGLNRHLNNQTCVCDDSYFEDESCKSCKLPCKNCSSENTCLSCNDQLIQILPQFNFQDGYFMDESFLCQQCSHLCIKFHIDSNSYLECASTFNKNNKNRQCYCLDGYYEDLNFNPSKCEQCIGLVKIHQLFICHALMNINLSMNQINVFAKMDIHVFLHILNVKQLQIISYYIYTETCTQCQDIHHIIENGKCKCDQGWKSDQNNNCIECQLYQTCSVNQNHCNSCNCDYHILNENFNCICKDSFYADSLSSCTPCQPLCATCDQEQCLTCLDSNQVLINNQC</sequence>
<dbReference type="Proteomes" id="UP000689195">
    <property type="component" value="Unassembled WGS sequence"/>
</dbReference>
<protein>
    <recommendedName>
        <fullName evidence="3">Insulin-like growth factor binding protein, N-terminal</fullName>
    </recommendedName>
</protein>
<keyword evidence="2" id="KW-1185">Reference proteome</keyword>
<dbReference type="EMBL" id="CAJJDO010000023">
    <property type="protein sequence ID" value="CAD8152359.1"/>
    <property type="molecule type" value="Genomic_DNA"/>
</dbReference>
<reference evidence="1" key="1">
    <citation type="submission" date="2021-01" db="EMBL/GenBank/DDBJ databases">
        <authorList>
            <consortium name="Genoscope - CEA"/>
            <person name="William W."/>
        </authorList>
    </citation>
    <scope>NUCLEOTIDE SEQUENCE</scope>
</reference>
<organism evidence="1 2">
    <name type="scientific">Paramecium pentaurelia</name>
    <dbReference type="NCBI Taxonomy" id="43138"/>
    <lineage>
        <taxon>Eukaryota</taxon>
        <taxon>Sar</taxon>
        <taxon>Alveolata</taxon>
        <taxon>Ciliophora</taxon>
        <taxon>Intramacronucleata</taxon>
        <taxon>Oligohymenophorea</taxon>
        <taxon>Peniculida</taxon>
        <taxon>Parameciidae</taxon>
        <taxon>Paramecium</taxon>
    </lineage>
</organism>
<dbReference type="PANTHER" id="PTHR15332">
    <property type="entry name" value="PROPROTEIN CONVERTASE SUBTILISIN_KEXIN TYPE 5-LIKE"/>
    <property type="match status" value="1"/>
</dbReference>